<dbReference type="GO" id="GO:0008270">
    <property type="term" value="F:zinc ion binding"/>
    <property type="evidence" value="ECO:0007669"/>
    <property type="project" value="UniProtKB-KW"/>
</dbReference>
<evidence type="ECO:0000256" key="4">
    <source>
        <dbReference type="PROSITE-ProRule" id="PRU00134"/>
    </source>
</evidence>
<dbReference type="EMBL" id="CAKKNE010000006">
    <property type="protein sequence ID" value="CAH0378519.1"/>
    <property type="molecule type" value="Genomic_DNA"/>
</dbReference>
<evidence type="ECO:0000313" key="7">
    <source>
        <dbReference type="Proteomes" id="UP000789595"/>
    </source>
</evidence>
<dbReference type="InterPro" id="IPR002893">
    <property type="entry name" value="Znf_MYND"/>
</dbReference>
<keyword evidence="3" id="KW-0862">Zinc</keyword>
<dbReference type="SUPFAM" id="SSF144232">
    <property type="entry name" value="HIT/MYND zinc finger-like"/>
    <property type="match status" value="1"/>
</dbReference>
<proteinExistence type="predicted"/>
<name>A0A8J2X6R2_9STRA</name>
<gene>
    <name evidence="6" type="ORF">PECAL_6P01090</name>
</gene>
<evidence type="ECO:0000259" key="5">
    <source>
        <dbReference type="PROSITE" id="PS50865"/>
    </source>
</evidence>
<evidence type="ECO:0000256" key="1">
    <source>
        <dbReference type="ARBA" id="ARBA00022723"/>
    </source>
</evidence>
<keyword evidence="1" id="KW-0479">Metal-binding</keyword>
<dbReference type="Gene3D" id="6.10.140.2220">
    <property type="match status" value="1"/>
</dbReference>
<protein>
    <recommendedName>
        <fullName evidence="5">MYND-type domain-containing protein</fullName>
    </recommendedName>
</protein>
<accession>A0A8J2X6R2</accession>
<keyword evidence="7" id="KW-1185">Reference proteome</keyword>
<keyword evidence="2 4" id="KW-0863">Zinc-finger</keyword>
<evidence type="ECO:0000313" key="6">
    <source>
        <dbReference type="EMBL" id="CAH0378519.1"/>
    </source>
</evidence>
<evidence type="ECO:0000256" key="2">
    <source>
        <dbReference type="ARBA" id="ARBA00022771"/>
    </source>
</evidence>
<comment type="caution">
    <text evidence="6">The sequence shown here is derived from an EMBL/GenBank/DDBJ whole genome shotgun (WGS) entry which is preliminary data.</text>
</comment>
<organism evidence="6 7">
    <name type="scientific">Pelagomonas calceolata</name>
    <dbReference type="NCBI Taxonomy" id="35677"/>
    <lineage>
        <taxon>Eukaryota</taxon>
        <taxon>Sar</taxon>
        <taxon>Stramenopiles</taxon>
        <taxon>Ochrophyta</taxon>
        <taxon>Pelagophyceae</taxon>
        <taxon>Pelagomonadales</taxon>
        <taxon>Pelagomonadaceae</taxon>
        <taxon>Pelagomonas</taxon>
    </lineage>
</organism>
<feature type="domain" description="MYND-type" evidence="5">
    <location>
        <begin position="234"/>
        <end position="285"/>
    </location>
</feature>
<dbReference type="Pfam" id="PF01753">
    <property type="entry name" value="zf-MYND"/>
    <property type="match status" value="1"/>
</dbReference>
<reference evidence="6" key="1">
    <citation type="submission" date="2021-11" db="EMBL/GenBank/DDBJ databases">
        <authorList>
            <consortium name="Genoscope - CEA"/>
            <person name="William W."/>
        </authorList>
    </citation>
    <scope>NUCLEOTIDE SEQUENCE</scope>
</reference>
<dbReference type="AlphaFoldDB" id="A0A8J2X6R2"/>
<dbReference type="Proteomes" id="UP000789595">
    <property type="component" value="Unassembled WGS sequence"/>
</dbReference>
<evidence type="ECO:0000256" key="3">
    <source>
        <dbReference type="ARBA" id="ARBA00022833"/>
    </source>
</evidence>
<dbReference type="PROSITE" id="PS50865">
    <property type="entry name" value="ZF_MYND_2"/>
    <property type="match status" value="1"/>
</dbReference>
<sequence>MADGAAVIGSSKQIKLELLGIALKSYDWVTNHIELFEAGECDLSLNTLISVASKHLVAIENWHLNCMSVDASDLEWSEIFRDAIPSIYKWIGRWRDAATEAASLGLGGYISCKYWKQNIELPEVITKARKWFALAEQLVKKLPLPRKSIIKGHTFISAVAKCRRFWPRYRCLSIVGWVHKWSLLLAKWAHTRAYFNKCEFDAHYLTLAEAQDALTRLEKQQTAFRAIMLKKRTCAHCGTTGPLSQRSFAYCGGCRDSGVARVDWSRYCSEACQRAHWVAGHKDECPCAH</sequence>
<dbReference type="OrthoDB" id="432970at2759"/>